<evidence type="ECO:0000313" key="2">
    <source>
        <dbReference type="EMBL" id="MED6219668.1"/>
    </source>
</evidence>
<gene>
    <name evidence="2" type="ORF">PIB30_037894</name>
</gene>
<evidence type="ECO:0000256" key="1">
    <source>
        <dbReference type="SAM" id="MobiDB-lite"/>
    </source>
</evidence>
<proteinExistence type="predicted"/>
<dbReference type="EMBL" id="JASCZI010272053">
    <property type="protein sequence ID" value="MED6219668.1"/>
    <property type="molecule type" value="Genomic_DNA"/>
</dbReference>
<comment type="caution">
    <text evidence="2">The sequence shown here is derived from an EMBL/GenBank/DDBJ whole genome shotgun (WGS) entry which is preliminary data.</text>
</comment>
<protein>
    <submittedName>
        <fullName evidence="2">Uncharacterized protein</fullName>
    </submittedName>
</protein>
<name>A0ABU6ZCR4_9FABA</name>
<evidence type="ECO:0000313" key="3">
    <source>
        <dbReference type="Proteomes" id="UP001341840"/>
    </source>
</evidence>
<sequence>MSDDSIPPPEGEVDEFESNEREVAEILASLVEFVSQETAGETPSVNNEDQCEEVLSLFAGSFHGAYISLWVRCMSRFELFNRRLRMTLLASESCSQALAMPAPTAKEDHVEVETHEEKSPGKPDYVMVNPCAHFPPTSMVDVVAVPSLDQDTYQTAVVVGKGPVLGLGTSSGAFTHKIDPTLKGKAASETSQTLKSKGEDCS</sequence>
<reference evidence="2 3" key="1">
    <citation type="journal article" date="2023" name="Plants (Basel)">
        <title>Bridging the Gap: Combining Genomics and Transcriptomics Approaches to Understand Stylosanthes scabra, an Orphan Legume from the Brazilian Caatinga.</title>
        <authorList>
            <person name="Ferreira-Neto J.R.C."/>
            <person name="da Silva M.D."/>
            <person name="Binneck E."/>
            <person name="de Melo N.F."/>
            <person name="da Silva R.H."/>
            <person name="de Melo A.L.T.M."/>
            <person name="Pandolfi V."/>
            <person name="Bustamante F.O."/>
            <person name="Brasileiro-Vidal A.C."/>
            <person name="Benko-Iseppon A.M."/>
        </authorList>
    </citation>
    <scope>NUCLEOTIDE SEQUENCE [LARGE SCALE GENOMIC DNA]</scope>
    <source>
        <tissue evidence="2">Leaves</tissue>
    </source>
</reference>
<keyword evidence="3" id="KW-1185">Reference proteome</keyword>
<dbReference type="Proteomes" id="UP001341840">
    <property type="component" value="Unassembled WGS sequence"/>
</dbReference>
<feature type="region of interest" description="Disordered" evidence="1">
    <location>
        <begin position="183"/>
        <end position="202"/>
    </location>
</feature>
<accession>A0ABU6ZCR4</accession>
<organism evidence="2 3">
    <name type="scientific">Stylosanthes scabra</name>
    <dbReference type="NCBI Taxonomy" id="79078"/>
    <lineage>
        <taxon>Eukaryota</taxon>
        <taxon>Viridiplantae</taxon>
        <taxon>Streptophyta</taxon>
        <taxon>Embryophyta</taxon>
        <taxon>Tracheophyta</taxon>
        <taxon>Spermatophyta</taxon>
        <taxon>Magnoliopsida</taxon>
        <taxon>eudicotyledons</taxon>
        <taxon>Gunneridae</taxon>
        <taxon>Pentapetalae</taxon>
        <taxon>rosids</taxon>
        <taxon>fabids</taxon>
        <taxon>Fabales</taxon>
        <taxon>Fabaceae</taxon>
        <taxon>Papilionoideae</taxon>
        <taxon>50 kb inversion clade</taxon>
        <taxon>dalbergioids sensu lato</taxon>
        <taxon>Dalbergieae</taxon>
        <taxon>Pterocarpus clade</taxon>
        <taxon>Stylosanthes</taxon>
    </lineage>
</organism>